<evidence type="ECO:0000313" key="3">
    <source>
        <dbReference type="Proteomes" id="UP001154114"/>
    </source>
</evidence>
<feature type="chain" id="PRO_5040389312" evidence="1">
    <location>
        <begin position="25"/>
        <end position="105"/>
    </location>
</feature>
<dbReference type="Proteomes" id="UP001154114">
    <property type="component" value="Chromosome 26"/>
</dbReference>
<organism evidence="2 3">
    <name type="scientific">Chrysodeixis includens</name>
    <name type="common">Soybean looper</name>
    <name type="synonym">Pseudoplusia includens</name>
    <dbReference type="NCBI Taxonomy" id="689277"/>
    <lineage>
        <taxon>Eukaryota</taxon>
        <taxon>Metazoa</taxon>
        <taxon>Ecdysozoa</taxon>
        <taxon>Arthropoda</taxon>
        <taxon>Hexapoda</taxon>
        <taxon>Insecta</taxon>
        <taxon>Pterygota</taxon>
        <taxon>Neoptera</taxon>
        <taxon>Endopterygota</taxon>
        <taxon>Lepidoptera</taxon>
        <taxon>Glossata</taxon>
        <taxon>Ditrysia</taxon>
        <taxon>Noctuoidea</taxon>
        <taxon>Noctuidae</taxon>
        <taxon>Plusiinae</taxon>
        <taxon>Chrysodeixis</taxon>
    </lineage>
</organism>
<protein>
    <submittedName>
        <fullName evidence="2">Uncharacterized protein</fullName>
    </submittedName>
</protein>
<reference evidence="2" key="1">
    <citation type="submission" date="2021-12" db="EMBL/GenBank/DDBJ databases">
        <authorList>
            <person name="King R."/>
        </authorList>
    </citation>
    <scope>NUCLEOTIDE SEQUENCE</scope>
</reference>
<dbReference type="EMBL" id="LR824029">
    <property type="protein sequence ID" value="CAH0598586.1"/>
    <property type="molecule type" value="Genomic_DNA"/>
</dbReference>
<evidence type="ECO:0000313" key="2">
    <source>
        <dbReference type="EMBL" id="CAH0598586.1"/>
    </source>
</evidence>
<evidence type="ECO:0000256" key="1">
    <source>
        <dbReference type="SAM" id="SignalP"/>
    </source>
</evidence>
<keyword evidence="3" id="KW-1185">Reference proteome</keyword>
<name>A0A9P0FY52_CHRIL</name>
<dbReference type="AlphaFoldDB" id="A0A9P0FY52"/>
<proteinExistence type="predicted"/>
<sequence length="105" mass="10315">MWRSSFAALLLSVLLLLWCNSGDARPLFGLLSLILNRDGSETGISANGTATASGSGTGLSLLESLASAHAQHNLAKLQLLADLLGIGSGTGTGSASGSGTGTGTG</sequence>
<gene>
    <name evidence="2" type="ORF">CINC_LOCUS8267</name>
</gene>
<feature type="signal peptide" evidence="1">
    <location>
        <begin position="1"/>
        <end position="24"/>
    </location>
</feature>
<keyword evidence="1" id="KW-0732">Signal</keyword>
<accession>A0A9P0FY52</accession>